<proteinExistence type="predicted"/>
<organism evidence="1 2">
    <name type="scientific">Colletotrichum musicola</name>
    <dbReference type="NCBI Taxonomy" id="2175873"/>
    <lineage>
        <taxon>Eukaryota</taxon>
        <taxon>Fungi</taxon>
        <taxon>Dikarya</taxon>
        <taxon>Ascomycota</taxon>
        <taxon>Pezizomycotina</taxon>
        <taxon>Sordariomycetes</taxon>
        <taxon>Hypocreomycetidae</taxon>
        <taxon>Glomerellales</taxon>
        <taxon>Glomerellaceae</taxon>
        <taxon>Colletotrichum</taxon>
        <taxon>Colletotrichum orchidearum species complex</taxon>
    </lineage>
</organism>
<accession>A0A8H6NU81</accession>
<protein>
    <submittedName>
        <fullName evidence="1">NFX1-type zinc finger-containing protein</fullName>
    </submittedName>
</protein>
<keyword evidence="2" id="KW-1185">Reference proteome</keyword>
<gene>
    <name evidence="1" type="ORF">CMUS01_02823</name>
</gene>
<evidence type="ECO:0000313" key="2">
    <source>
        <dbReference type="Proteomes" id="UP000639643"/>
    </source>
</evidence>
<name>A0A8H6NU81_9PEZI</name>
<dbReference type="EMBL" id="WIGM01000062">
    <property type="protein sequence ID" value="KAF6842695.1"/>
    <property type="molecule type" value="Genomic_DNA"/>
</dbReference>
<dbReference type="OrthoDB" id="4819569at2759"/>
<sequence length="529" mass="58912">MAHSRKRRLTPQELARLCTYANASGRCPYTRVTLVKDNGRFLSPFCRVHCCKKVDNLAACTNLKTHPAGYCGPHLQCTGVIHDQRCDNPVKNYDPKTFKFCSQYHNCLQQGCDSERFHPNGVDMRYCPAHVCIQRDCSSPREPGSENCISHTCAAPACMAACPGAAGDANDASRFCDRHRMCSRTGCRSFAFVRPDGVSMRFCGTHYCRWEGEGGCDAERDPAAEDRTCAGHVCVDPGCLRARDHRLEGAQWCKDNHECKVRDCRWRRWLGDWCPEHQCGRPGCDRRGEHNHYCDRHRPCTIPGCDRFRWVDGENIMETCQERECLQPLFRRLLCGHLSILYPMLTARTTDAIVRCSKVGCEGPIVANTTFCANHLCTLRPCVNERALTGNGLCTGHKCSVIGCPHRRTRINLAANMIQLIGGEDDLPYLISGYCNGHACRHEQCHGSAQGDTHYCRDHARCRRLGCSRVVDLNGVDPTQCAEHNRAGPHGDPDGGQGRRGVLGDSYGYGYAEGVGWPGVGSWRVNAAI</sequence>
<dbReference type="Proteomes" id="UP000639643">
    <property type="component" value="Unassembled WGS sequence"/>
</dbReference>
<comment type="caution">
    <text evidence="1">The sequence shown here is derived from an EMBL/GenBank/DDBJ whole genome shotgun (WGS) entry which is preliminary data.</text>
</comment>
<dbReference type="AlphaFoldDB" id="A0A8H6NU81"/>
<reference evidence="1" key="1">
    <citation type="journal article" date="2020" name="Phytopathology">
        <title>Genome Sequence Resources of Colletotrichum truncatum, C. plurivorum, C. musicola, and C. sojae: Four Species Pathogenic to Soybean (Glycine max).</title>
        <authorList>
            <person name="Rogerio F."/>
            <person name="Boufleur T.R."/>
            <person name="Ciampi-Guillardi M."/>
            <person name="Sukno S.A."/>
            <person name="Thon M.R."/>
            <person name="Massola Junior N.S."/>
            <person name="Baroncelli R."/>
        </authorList>
    </citation>
    <scope>NUCLEOTIDE SEQUENCE</scope>
    <source>
        <strain evidence="1">LFN0074</strain>
    </source>
</reference>
<evidence type="ECO:0000313" key="1">
    <source>
        <dbReference type="EMBL" id="KAF6842695.1"/>
    </source>
</evidence>